<keyword evidence="3" id="KW-1185">Reference proteome</keyword>
<protein>
    <submittedName>
        <fullName evidence="2">Gp24-like protein</fullName>
    </submittedName>
</protein>
<keyword evidence="1" id="KW-0732">Signal</keyword>
<accession>A0A8H4Q0C4</accession>
<evidence type="ECO:0000256" key="1">
    <source>
        <dbReference type="SAM" id="SignalP"/>
    </source>
</evidence>
<comment type="caution">
    <text evidence="2">The sequence shown here is derived from an EMBL/GenBank/DDBJ whole genome shotgun (WGS) entry which is preliminary data.</text>
</comment>
<proteinExistence type="predicted"/>
<feature type="signal peptide" evidence="1">
    <location>
        <begin position="1"/>
        <end position="19"/>
    </location>
</feature>
<reference evidence="2 3" key="1">
    <citation type="journal article" date="2020" name="G3 (Bethesda)">
        <title>Genetic Underpinnings of Host Manipulation by Ophiocordyceps as Revealed by Comparative Transcriptomics.</title>
        <authorList>
            <person name="Will I."/>
            <person name="Das B."/>
            <person name="Trinh T."/>
            <person name="Brachmann A."/>
            <person name="Ohm R.A."/>
            <person name="de Bekker C."/>
        </authorList>
    </citation>
    <scope>NUCLEOTIDE SEQUENCE [LARGE SCALE GENOMIC DNA]</scope>
    <source>
        <strain evidence="2 3">EC05</strain>
    </source>
</reference>
<evidence type="ECO:0000313" key="3">
    <source>
        <dbReference type="Proteomes" id="UP000562929"/>
    </source>
</evidence>
<sequence>MNQLIALLLVVFLSHPSYSAPTDTNSDLNGPSGIETYAQFANAPDGLRDVVFSYDLTNIKHEDSWQFGATFWLGDASENMAYIALQPYEGYIRAGFYSFDPGATSWAAGCTRGAGGLPGVSCHNFLPVDNYRGRFDLSVTNTGWNTWTGKLIDTASGRGQSQNWLFRHSQHSHVYRSTFLAVDRGSCAT</sequence>
<dbReference type="AlphaFoldDB" id="A0A8H4Q0C4"/>
<gene>
    <name evidence="2" type="ORF">GQ602_006935</name>
</gene>
<dbReference type="Proteomes" id="UP000562929">
    <property type="component" value="Unassembled WGS sequence"/>
</dbReference>
<feature type="chain" id="PRO_5034361645" evidence="1">
    <location>
        <begin position="20"/>
        <end position="189"/>
    </location>
</feature>
<dbReference type="EMBL" id="JAACLJ010000009">
    <property type="protein sequence ID" value="KAF4580798.1"/>
    <property type="molecule type" value="Genomic_DNA"/>
</dbReference>
<organism evidence="2 3">
    <name type="scientific">Ophiocordyceps camponoti-floridani</name>
    <dbReference type="NCBI Taxonomy" id="2030778"/>
    <lineage>
        <taxon>Eukaryota</taxon>
        <taxon>Fungi</taxon>
        <taxon>Dikarya</taxon>
        <taxon>Ascomycota</taxon>
        <taxon>Pezizomycotina</taxon>
        <taxon>Sordariomycetes</taxon>
        <taxon>Hypocreomycetidae</taxon>
        <taxon>Hypocreales</taxon>
        <taxon>Ophiocordycipitaceae</taxon>
        <taxon>Ophiocordyceps</taxon>
    </lineage>
</organism>
<evidence type="ECO:0000313" key="2">
    <source>
        <dbReference type="EMBL" id="KAF4580798.1"/>
    </source>
</evidence>
<name>A0A8H4Q0C4_9HYPO</name>
<dbReference type="OrthoDB" id="5576763at2759"/>